<feature type="region of interest" description="Disordered" evidence="2">
    <location>
        <begin position="181"/>
        <end position="227"/>
    </location>
</feature>
<feature type="compositionally biased region" description="Low complexity" evidence="2">
    <location>
        <begin position="37"/>
        <end position="47"/>
    </location>
</feature>
<protein>
    <submittedName>
        <fullName evidence="4">Putative atpase aaa+ type core protein</fullName>
    </submittedName>
</protein>
<gene>
    <name evidence="4" type="ORF">UCRPA7_3813</name>
</gene>
<accession>R8BNB8</accession>
<dbReference type="eggNOG" id="KOG0742">
    <property type="taxonomic scope" value="Eukaryota"/>
</dbReference>
<dbReference type="GeneID" id="19324199"/>
<dbReference type="KEGG" id="tmn:UCRPA7_3813"/>
<reference evidence="5" key="1">
    <citation type="journal article" date="2013" name="Genome Announc.">
        <title>Draft genome sequence of the ascomycete Phaeoacremonium aleophilum strain UCR-PA7, a causal agent of the esca disease complex in grapevines.</title>
        <authorList>
            <person name="Blanco-Ulate B."/>
            <person name="Rolshausen P."/>
            <person name="Cantu D."/>
        </authorList>
    </citation>
    <scope>NUCLEOTIDE SEQUENCE [LARGE SCALE GENOMIC DNA]</scope>
    <source>
        <strain evidence="5">UCR-PA7</strain>
    </source>
</reference>
<dbReference type="AlphaFoldDB" id="R8BNB8"/>
<dbReference type="Pfam" id="PF00004">
    <property type="entry name" value="AAA"/>
    <property type="match status" value="1"/>
</dbReference>
<dbReference type="CDD" id="cd19481">
    <property type="entry name" value="RecA-like_protease"/>
    <property type="match status" value="1"/>
</dbReference>
<dbReference type="EMBL" id="KB933061">
    <property type="protein sequence ID" value="EOO00883.1"/>
    <property type="molecule type" value="Genomic_DNA"/>
</dbReference>
<evidence type="ECO:0000256" key="2">
    <source>
        <dbReference type="SAM" id="MobiDB-lite"/>
    </source>
</evidence>
<feature type="compositionally biased region" description="Basic residues" evidence="2">
    <location>
        <begin position="938"/>
        <end position="948"/>
    </location>
</feature>
<dbReference type="PANTHER" id="PTHR46411">
    <property type="entry name" value="FAMILY ATPASE, PUTATIVE-RELATED"/>
    <property type="match status" value="1"/>
</dbReference>
<dbReference type="InterPro" id="IPR003593">
    <property type="entry name" value="AAA+_ATPase"/>
</dbReference>
<dbReference type="Pfam" id="PF23232">
    <property type="entry name" value="AAA_lid_13"/>
    <property type="match status" value="1"/>
</dbReference>
<keyword evidence="1" id="KW-0175">Coiled coil</keyword>
<dbReference type="InterPro" id="IPR003959">
    <property type="entry name" value="ATPase_AAA_core"/>
</dbReference>
<dbReference type="Proteomes" id="UP000014074">
    <property type="component" value="Unassembled WGS sequence"/>
</dbReference>
<feature type="compositionally biased region" description="Basic and acidic residues" evidence="2">
    <location>
        <begin position="949"/>
        <end position="969"/>
    </location>
</feature>
<feature type="compositionally biased region" description="Acidic residues" evidence="2">
    <location>
        <begin position="909"/>
        <end position="921"/>
    </location>
</feature>
<dbReference type="PANTHER" id="PTHR46411:SF2">
    <property type="entry name" value="AAA+ ATPASE DOMAIN-CONTAINING PROTEIN"/>
    <property type="match status" value="1"/>
</dbReference>
<dbReference type="GO" id="GO:0016887">
    <property type="term" value="F:ATP hydrolysis activity"/>
    <property type="evidence" value="ECO:0007669"/>
    <property type="project" value="InterPro"/>
</dbReference>
<sequence>MESQETDDQSLKVPGQNSEGASLTRSTSTADSSLFDASSQAPSSQSSDLPDTGGTSDAKEQKQDTVQEAPQKDAELNEKSAEPAPSDAGSQKSRRSRQAESENADDSDTSEESEANPYYNDYTTKDIASQLDSKGLYEAYVMKLQRQDEKSKKPKKEKSSRLVRSFVDYVRLLEERIEQLENKVGKADGPAPEEEDQPNEQGSTVAEETTDEAKPADAEDTEAASGERWADVALETKFFQADNEFDAEGGYVWGNIRKKGTYQCNEDPKVLIRVLYNWAEDVAEKPPTLTEGETPNPKHIDPLAIGVTSEPISTFFSKQLDLDVDSNNLVRFSKPFRPLLRNLQPLREQLVKLEGMFETDEDEPQSAVPTSVESVEKKEDDKEAEEQPTEGDALPFPPEENEQDIEPFDRKEAIEHFRILIQWIEKYLKKALDLLERFKTGREEKVAFENLWMLFESGDTVYSHFQEGGQVLENDVGDIHIKKRRDVPQAYRISSAVIVDFKLAYQEYKQQFPEPDEVVPKFSSLTSYWQNIRERQVIEMYRCSCAILWCHSTDCTWDQYADQQKKHRDKVESNMKLLLEEYEIEKSDQNDGMRKFKQYMEEKDLIRILPGVVPGFALRNRKWGKGCIILLHGAPGVGKTSTAECVATYTERPLYPITCGDIGYVPEDVEDNMEKHFKLAHKWGCVLLLDEADVFLAKRNKEDIKRNGLVSVFLRILEYYSGILFLTTNRVGTIDDAFRSRLHLTLYYPKLDEEQTIKIWKKNLDRMKTINEERIKNGRLEVKFNKKKILAWAKKYWRALQWNGRQIRNAFQTAVALGEFKSRKEAKGGETSIKPPVMDVKYFKIIAKASIQFNEYLRETHGADEEKTAKRDMIRTDYAFESDVKIKGFDGIVDYDDSDETTSGSESDISSDTESEAEDGSDNNGSDTESEESEDEKKKKKRKGKKAKKESTGKSKTSKEEKTDKGKSSDRKKRS</sequence>
<feature type="compositionally biased region" description="Acidic residues" evidence="2">
    <location>
        <begin position="102"/>
        <end position="114"/>
    </location>
</feature>
<dbReference type="InterPro" id="IPR056599">
    <property type="entry name" value="AAA_lid_fung"/>
</dbReference>
<dbReference type="InterPro" id="IPR027417">
    <property type="entry name" value="P-loop_NTPase"/>
</dbReference>
<dbReference type="RefSeq" id="XP_007914583.1">
    <property type="nucleotide sequence ID" value="XM_007916392.1"/>
</dbReference>
<proteinExistence type="predicted"/>
<evidence type="ECO:0000313" key="5">
    <source>
        <dbReference type="Proteomes" id="UP000014074"/>
    </source>
</evidence>
<evidence type="ECO:0000256" key="1">
    <source>
        <dbReference type="SAM" id="Coils"/>
    </source>
</evidence>
<dbReference type="GO" id="GO:0005524">
    <property type="term" value="F:ATP binding"/>
    <property type="evidence" value="ECO:0007669"/>
    <property type="project" value="InterPro"/>
</dbReference>
<evidence type="ECO:0000313" key="4">
    <source>
        <dbReference type="EMBL" id="EOO00883.1"/>
    </source>
</evidence>
<dbReference type="SMART" id="SM00382">
    <property type="entry name" value="AAA"/>
    <property type="match status" value="1"/>
</dbReference>
<name>R8BNB8_PHAM7</name>
<feature type="region of interest" description="Disordered" evidence="2">
    <location>
        <begin position="1"/>
        <end position="126"/>
    </location>
</feature>
<feature type="region of interest" description="Disordered" evidence="2">
    <location>
        <begin position="895"/>
        <end position="975"/>
    </location>
</feature>
<keyword evidence="5" id="KW-1185">Reference proteome</keyword>
<feature type="region of interest" description="Disordered" evidence="2">
    <location>
        <begin position="357"/>
        <end position="403"/>
    </location>
</feature>
<feature type="compositionally biased region" description="Polar residues" evidence="2">
    <location>
        <begin position="15"/>
        <end position="36"/>
    </location>
</feature>
<feature type="compositionally biased region" description="Basic and acidic residues" evidence="2">
    <location>
        <begin position="57"/>
        <end position="81"/>
    </location>
</feature>
<organism evidence="4 5">
    <name type="scientific">Phaeoacremonium minimum (strain UCR-PA7)</name>
    <name type="common">Esca disease fungus</name>
    <name type="synonym">Togninia minima</name>
    <dbReference type="NCBI Taxonomy" id="1286976"/>
    <lineage>
        <taxon>Eukaryota</taxon>
        <taxon>Fungi</taxon>
        <taxon>Dikarya</taxon>
        <taxon>Ascomycota</taxon>
        <taxon>Pezizomycotina</taxon>
        <taxon>Sordariomycetes</taxon>
        <taxon>Sordariomycetidae</taxon>
        <taxon>Togniniales</taxon>
        <taxon>Togniniaceae</taxon>
        <taxon>Phaeoacremonium</taxon>
    </lineage>
</organism>
<dbReference type="OrthoDB" id="10042665at2759"/>
<dbReference type="SUPFAM" id="SSF52540">
    <property type="entry name" value="P-loop containing nucleoside triphosphate hydrolases"/>
    <property type="match status" value="1"/>
</dbReference>
<feature type="coiled-coil region" evidence="1">
    <location>
        <begin position="561"/>
        <end position="588"/>
    </location>
</feature>
<dbReference type="HOGENOM" id="CLU_004471_2_3_1"/>
<evidence type="ECO:0000259" key="3">
    <source>
        <dbReference type="SMART" id="SM00382"/>
    </source>
</evidence>
<feature type="domain" description="AAA+ ATPase" evidence="3">
    <location>
        <begin position="625"/>
        <end position="752"/>
    </location>
</feature>
<dbReference type="Gene3D" id="3.40.50.300">
    <property type="entry name" value="P-loop containing nucleotide triphosphate hydrolases"/>
    <property type="match status" value="1"/>
</dbReference>